<evidence type="ECO:0000256" key="1">
    <source>
        <dbReference type="SAM" id="MobiDB-lite"/>
    </source>
</evidence>
<feature type="compositionally biased region" description="Polar residues" evidence="1">
    <location>
        <begin position="36"/>
        <end position="47"/>
    </location>
</feature>
<feature type="compositionally biased region" description="Acidic residues" evidence="1">
    <location>
        <begin position="580"/>
        <end position="602"/>
    </location>
</feature>
<proteinExistence type="predicted"/>
<feature type="compositionally biased region" description="Basic and acidic residues" evidence="1">
    <location>
        <begin position="472"/>
        <end position="482"/>
    </location>
</feature>
<reference evidence="2 3" key="1">
    <citation type="submission" date="2019-06" db="EMBL/GenBank/DDBJ databases">
        <title>A chromosomal-level reference genome of Carpinus fangiana (Coryloideae, Betulaceae).</title>
        <authorList>
            <person name="Yang X."/>
            <person name="Wang Z."/>
            <person name="Zhang L."/>
            <person name="Hao G."/>
            <person name="Liu J."/>
            <person name="Yang Y."/>
        </authorList>
    </citation>
    <scope>NUCLEOTIDE SEQUENCE [LARGE SCALE GENOMIC DNA]</scope>
    <source>
        <strain evidence="2">Cfa_2016G</strain>
        <tissue evidence="2">Leaf</tissue>
    </source>
</reference>
<sequence length="840" mass="93350">MESDDELQLFSPTEEPSPAVPETKLKRLKKAVRVSSGRTLNPSSTPVDFSKSEALDFDESNGRDSPELNEESPPRQGSEGFDGEDELDSGGFDGLGNEEDGSRAKRALEFDSVADEFDGEGEDGTAEMGEGIGDLRVEEPEKKGRSPVEIDEKKEKKKMMRVESVNRQDSGGFDGLGGDEDGSGAKRALEFESVTEEFDGEGEDLRAKKGEAIGDLRVEEPEKKRRSPVEIDEKRDKKKKRNKRVESVNAQETAPAKRITQKERRDHLQQLRAESQRLLRETRDVSFKSVPLVQKPISSVLEKIRKRKLELSKKSFAINSMSLVDDDDDEDGFAMEVVVDCNAGGPIGDERGNNGIAKRVSEEAIEIPANMKSNSDESCKDESNHIKDHSSCESIPSQMDVDEKSRQAFRIPIDDTQELLPDSPTSDSTDELPSETPNSPLEEVLAPSILAMNLKLDSAPLDDVSSDEEDNSKENIDPHPHGLSESPDGDPVKAFVDDEAEEEDDSDNDMHRFQDNEEDDENEDFEELNDMIATGYEEKTIDNEKRNELHQKWLEQQDAVGTENLLQKLNCGSKLNDTTLLEDEEDEEGEEDREDFGDEAAEDLIPTNAARMNLRKVKQMIPQMFTDKDDVYLSSDDEETDKRLSKLCMVDKSELQATLLSPAEDESSREVFGLIKKLNIVPDTKKGKTPSLFDMPFTGGKRNTMSKSSFLGWGSTHSLPSSKRHASSTGRSFIFSRDDSNGRSALSISEDSSDTNAQIQRENRPTRPASAKFSNSQIKASTQSTQSVAAMKSGTSLFEILRQSSLQSEHRTGDNVVLETESVFAAFKLAKKPMKTEGRA</sequence>
<feature type="compositionally biased region" description="Acidic residues" evidence="1">
    <location>
        <begin position="193"/>
        <end position="202"/>
    </location>
</feature>
<feature type="region of interest" description="Disordered" evidence="1">
    <location>
        <begin position="367"/>
        <end position="543"/>
    </location>
</feature>
<feature type="region of interest" description="Disordered" evidence="1">
    <location>
        <begin position="1"/>
        <end position="267"/>
    </location>
</feature>
<feature type="compositionally biased region" description="Basic and acidic residues" evidence="1">
    <location>
        <begin position="100"/>
        <end position="109"/>
    </location>
</feature>
<name>A0A5N6RL75_9ROSI</name>
<gene>
    <name evidence="2" type="ORF">FH972_018138</name>
</gene>
<feature type="compositionally biased region" description="Polar residues" evidence="1">
    <location>
        <begin position="772"/>
        <end position="786"/>
    </location>
</feature>
<feature type="compositionally biased region" description="Basic and acidic residues" evidence="1">
    <location>
        <begin position="203"/>
        <end position="235"/>
    </location>
</feature>
<feature type="compositionally biased region" description="Acidic residues" evidence="1">
    <location>
        <begin position="497"/>
        <end position="507"/>
    </location>
</feature>
<dbReference type="Proteomes" id="UP000327013">
    <property type="component" value="Chromosome 7"/>
</dbReference>
<dbReference type="OrthoDB" id="1919305at2759"/>
<feature type="region of interest" description="Disordered" evidence="1">
    <location>
        <begin position="573"/>
        <end position="607"/>
    </location>
</feature>
<evidence type="ECO:0000313" key="2">
    <source>
        <dbReference type="EMBL" id="KAE8100214.1"/>
    </source>
</evidence>
<keyword evidence="3" id="KW-1185">Reference proteome</keyword>
<dbReference type="EMBL" id="CM017327">
    <property type="protein sequence ID" value="KAE8100214.1"/>
    <property type="molecule type" value="Genomic_DNA"/>
</dbReference>
<organism evidence="2 3">
    <name type="scientific">Carpinus fangiana</name>
    <dbReference type="NCBI Taxonomy" id="176857"/>
    <lineage>
        <taxon>Eukaryota</taxon>
        <taxon>Viridiplantae</taxon>
        <taxon>Streptophyta</taxon>
        <taxon>Embryophyta</taxon>
        <taxon>Tracheophyta</taxon>
        <taxon>Spermatophyta</taxon>
        <taxon>Magnoliopsida</taxon>
        <taxon>eudicotyledons</taxon>
        <taxon>Gunneridae</taxon>
        <taxon>Pentapetalae</taxon>
        <taxon>rosids</taxon>
        <taxon>fabids</taxon>
        <taxon>Fagales</taxon>
        <taxon>Betulaceae</taxon>
        <taxon>Carpinus</taxon>
    </lineage>
</organism>
<feature type="compositionally biased region" description="Basic and acidic residues" evidence="1">
    <location>
        <begin position="133"/>
        <end position="166"/>
    </location>
</feature>
<evidence type="ECO:0000313" key="3">
    <source>
        <dbReference type="Proteomes" id="UP000327013"/>
    </source>
</evidence>
<dbReference type="PANTHER" id="PTHR36005:SF1">
    <property type="entry name" value="DNA LIGASE-LIKE PROTEIN"/>
    <property type="match status" value="1"/>
</dbReference>
<feature type="compositionally biased region" description="Polar residues" evidence="1">
    <location>
        <begin position="742"/>
        <end position="760"/>
    </location>
</feature>
<feature type="compositionally biased region" description="Basic and acidic residues" evidence="1">
    <location>
        <begin position="374"/>
        <end position="391"/>
    </location>
</feature>
<feature type="compositionally biased region" description="Acidic residues" evidence="1">
    <location>
        <begin position="112"/>
        <end position="125"/>
    </location>
</feature>
<feature type="compositionally biased region" description="Polar residues" evidence="1">
    <location>
        <begin position="709"/>
        <end position="731"/>
    </location>
</feature>
<feature type="region of interest" description="Disordered" evidence="1">
    <location>
        <begin position="709"/>
        <end position="786"/>
    </location>
</feature>
<feature type="compositionally biased region" description="Acidic residues" evidence="1">
    <location>
        <begin position="516"/>
        <end position="529"/>
    </location>
</feature>
<protein>
    <recommendedName>
        <fullName evidence="4">DNA replication checkpoint mediator MRC1 domain-containing protein</fullName>
    </recommendedName>
</protein>
<dbReference type="PANTHER" id="PTHR36005">
    <property type="entry name" value="DNA LIGASE-LIKE PROTEIN"/>
    <property type="match status" value="1"/>
</dbReference>
<accession>A0A5N6RL75</accession>
<evidence type="ECO:0008006" key="4">
    <source>
        <dbReference type="Google" id="ProtNLM"/>
    </source>
</evidence>
<dbReference type="AlphaFoldDB" id="A0A5N6RL75"/>
<feature type="compositionally biased region" description="Basic and acidic residues" evidence="1">
    <location>
        <begin position="50"/>
        <end position="66"/>
    </location>
</feature>